<comment type="caution">
    <text evidence="2">The sequence shown here is derived from an EMBL/GenBank/DDBJ whole genome shotgun (WGS) entry which is preliminary data.</text>
</comment>
<keyword evidence="3" id="KW-1185">Reference proteome</keyword>
<dbReference type="Proteomes" id="UP001500274">
    <property type="component" value="Unassembled WGS sequence"/>
</dbReference>
<dbReference type="RefSeq" id="WP_344229570.1">
    <property type="nucleotide sequence ID" value="NZ_BAAARI010000014.1"/>
</dbReference>
<reference evidence="2 3" key="1">
    <citation type="journal article" date="2019" name="Int. J. Syst. Evol. Microbiol.">
        <title>The Global Catalogue of Microorganisms (GCM) 10K type strain sequencing project: providing services to taxonomists for standard genome sequencing and annotation.</title>
        <authorList>
            <consortium name="The Broad Institute Genomics Platform"/>
            <consortium name="The Broad Institute Genome Sequencing Center for Infectious Disease"/>
            <person name="Wu L."/>
            <person name="Ma J."/>
        </authorList>
    </citation>
    <scope>NUCLEOTIDE SEQUENCE [LARGE SCALE GENOMIC DNA]</scope>
    <source>
        <strain evidence="2 3">JCM 16365</strain>
    </source>
</reference>
<evidence type="ECO:0000256" key="1">
    <source>
        <dbReference type="SAM" id="Phobius"/>
    </source>
</evidence>
<evidence type="ECO:0000313" key="3">
    <source>
        <dbReference type="Proteomes" id="UP001500274"/>
    </source>
</evidence>
<sequence>MSRAAGVGRAVSAVAAVAAVGAGVCAILLVLLDGVSAVFAGSYGDPTIVGSARRAQRGAQALQAAVLVFGTALAASLLLFAFVRRRSRRWRVTSIICGMLFSLALIAELVVMPAAIQQAADDAARLAAGVPVGVVTKPTPSPDPAVPPPLTADAARAEMRSLIERSVAAVGGTPLGADGAELAASDIPFDAAPCGDTGTRLSAQFSIRADDPDGAVARLLRIWDDAGYAPDRAMQQDIRYSETLPMERLIVRAADPIRVSVESACAIP</sequence>
<feature type="transmembrane region" description="Helical" evidence="1">
    <location>
        <begin position="64"/>
        <end position="83"/>
    </location>
</feature>
<feature type="transmembrane region" description="Helical" evidence="1">
    <location>
        <begin position="95"/>
        <end position="116"/>
    </location>
</feature>
<keyword evidence="1" id="KW-0812">Transmembrane</keyword>
<keyword evidence="1" id="KW-0472">Membrane</keyword>
<protein>
    <submittedName>
        <fullName evidence="2">Uncharacterized protein</fullName>
    </submittedName>
</protein>
<proteinExistence type="predicted"/>
<evidence type="ECO:0000313" key="2">
    <source>
        <dbReference type="EMBL" id="GAA2582944.1"/>
    </source>
</evidence>
<dbReference type="EMBL" id="BAAARI010000014">
    <property type="protein sequence ID" value="GAA2582944.1"/>
    <property type="molecule type" value="Genomic_DNA"/>
</dbReference>
<accession>A0ABN3PFA3</accession>
<name>A0ABN3PFA3_9MICO</name>
<gene>
    <name evidence="2" type="ORF">GCM10009862_22670</name>
</gene>
<keyword evidence="1" id="KW-1133">Transmembrane helix</keyword>
<organism evidence="2 3">
    <name type="scientific">Microbacterium binotii</name>
    <dbReference type="NCBI Taxonomy" id="462710"/>
    <lineage>
        <taxon>Bacteria</taxon>
        <taxon>Bacillati</taxon>
        <taxon>Actinomycetota</taxon>
        <taxon>Actinomycetes</taxon>
        <taxon>Micrococcales</taxon>
        <taxon>Microbacteriaceae</taxon>
        <taxon>Microbacterium</taxon>
    </lineage>
</organism>